<dbReference type="Proteomes" id="UP000324800">
    <property type="component" value="Unassembled WGS sequence"/>
</dbReference>
<feature type="compositionally biased region" description="Basic and acidic residues" evidence="1">
    <location>
        <begin position="33"/>
        <end position="46"/>
    </location>
</feature>
<reference evidence="3 4" key="1">
    <citation type="submission" date="2019-03" db="EMBL/GenBank/DDBJ databases">
        <title>Single cell metagenomics reveals metabolic interactions within the superorganism composed of flagellate Streblomastix strix and complex community of Bacteroidetes bacteria on its surface.</title>
        <authorList>
            <person name="Treitli S.C."/>
            <person name="Kolisko M."/>
            <person name="Husnik F."/>
            <person name="Keeling P."/>
            <person name="Hampl V."/>
        </authorList>
    </citation>
    <scope>NUCLEOTIDE SEQUENCE [LARGE SCALE GENOMIC DNA]</scope>
    <source>
        <strain evidence="3">ST1C</strain>
    </source>
</reference>
<dbReference type="InterPro" id="IPR011989">
    <property type="entry name" value="ARM-like"/>
</dbReference>
<keyword evidence="2" id="KW-0812">Transmembrane</keyword>
<dbReference type="InterPro" id="IPR016024">
    <property type="entry name" value="ARM-type_fold"/>
</dbReference>
<organism evidence="3 4">
    <name type="scientific">Streblomastix strix</name>
    <dbReference type="NCBI Taxonomy" id="222440"/>
    <lineage>
        <taxon>Eukaryota</taxon>
        <taxon>Metamonada</taxon>
        <taxon>Preaxostyla</taxon>
        <taxon>Oxymonadida</taxon>
        <taxon>Streblomastigidae</taxon>
        <taxon>Streblomastix</taxon>
    </lineage>
</organism>
<feature type="compositionally biased region" description="Basic and acidic residues" evidence="1">
    <location>
        <begin position="91"/>
        <end position="104"/>
    </location>
</feature>
<keyword evidence="2" id="KW-0472">Membrane</keyword>
<gene>
    <name evidence="3" type="ORF">EZS28_006537</name>
</gene>
<dbReference type="PANTHER" id="PTHR46043:SF13">
    <property type="entry name" value="ARM REPEAT SUPERFAMILY PROTEIN"/>
    <property type="match status" value="1"/>
</dbReference>
<dbReference type="SUPFAM" id="SSF48371">
    <property type="entry name" value="ARM repeat"/>
    <property type="match status" value="1"/>
</dbReference>
<feature type="compositionally biased region" description="Basic and acidic residues" evidence="1">
    <location>
        <begin position="70"/>
        <end position="81"/>
    </location>
</feature>
<dbReference type="AlphaFoldDB" id="A0A5J4WSN6"/>
<evidence type="ECO:0000313" key="3">
    <source>
        <dbReference type="EMBL" id="KAA6397941.1"/>
    </source>
</evidence>
<evidence type="ECO:0008006" key="5">
    <source>
        <dbReference type="Google" id="ProtNLM"/>
    </source>
</evidence>
<proteinExistence type="predicted"/>
<accession>A0A5J4WSN6</accession>
<name>A0A5J4WSN6_9EUKA</name>
<feature type="region of interest" description="Disordered" evidence="1">
    <location>
        <begin position="1"/>
        <end position="110"/>
    </location>
</feature>
<evidence type="ECO:0000313" key="4">
    <source>
        <dbReference type="Proteomes" id="UP000324800"/>
    </source>
</evidence>
<keyword evidence="2" id="KW-1133">Transmembrane helix</keyword>
<evidence type="ECO:0000256" key="2">
    <source>
        <dbReference type="SAM" id="Phobius"/>
    </source>
</evidence>
<evidence type="ECO:0000256" key="1">
    <source>
        <dbReference type="SAM" id="MobiDB-lite"/>
    </source>
</evidence>
<dbReference type="EMBL" id="SNRW01001069">
    <property type="protein sequence ID" value="KAA6397941.1"/>
    <property type="molecule type" value="Genomic_DNA"/>
</dbReference>
<protein>
    <recommendedName>
        <fullName evidence="5">SPRY domain-containing protein</fullName>
    </recommendedName>
</protein>
<dbReference type="Gene3D" id="1.25.10.10">
    <property type="entry name" value="Leucine-rich Repeat Variant"/>
    <property type="match status" value="3"/>
</dbReference>
<sequence length="1171" mass="132984">MSEINLDPLLRKKKDKVGHPSENLQKKQKINKVNKEKDDSFSENPKKSTNSGKSNKEKNVVQSENSPKQTKTDIQDQIDIKDEQEDADLGQLKESKVRSKEKTKQIKKTRKNKAPSFWNIALIILIALVVAGSAYLAFFQTVPLPLIIQKVENIITEKPTDKSKEEAVNLNKPIIDNKSTDKTTDNLKKEIVNLTKTKIDIQSTDKTADNIKEETVNLTKQTNNNKSSVKTTDKLKEENVNSTKTVNDIEKPSKQDIDKQELDCDNIQLMLQKQGFAYREKLIQTGVAEKLIIGFEKGNTSIISPSCLKVLSSITIPDDDSIGNIFIKRKSFSALLKLFSHSDINITEQAIKILYSIIVKTRRADIPNTNKDLYFTILNETGGIKDIIELFNSNRSQYSRDLSALCIGILYEYKSVKDEIVKPEILEQILTISQIGDNQIKTTAQQVHDSISRNKKDQKKNSNEIDLEPILQDLKQPLEGTKEDIKRILHDQDSGCQIISQLIHRKQDNETIQGVINSGVIQQILKILENRDVEDISLSLPETVYLAMSFTGDEIVQQVIDMKPYGGFFRLFDHSNLRVKQVAISSIYALLLTGARQSQFSQIHPHVPEIQQYTGNSKLYELFQKESDQFLKDLSAVCIGLMYQMQEIQHPSIKQDIIRHLKTILSSNPYLKEISFQALKGLANNQKNFQEIMRDVDFDDIAEDLNIKQIGNQEQINKIKSLQIKHCLLLSALLDRKKATEMRQNIIDSGIVNALLRILDTQPINSIASEYVHALFNMIVYSSDLLMKQIYEMNALPILLKFVNHTDMRVQSDTTFSLIQMLLAGARSDNINKIHPYFNSLHESGGIIQLIDLFKTSKNRQSVKETSAMCLGIIFKGQKIADSFLREEVIKQLQNIAADVNPVKSEAAKYALENLIIVDEDTAMDHASEYNVDGGLLSLGEFIFLELLSEMELPQDVRQFLILNKKTYKLILHPRFARIIQSIIQIRHIFIIKEAQQGSSDGNTFFHSNKNEWCTIAIDPIISEGLVKIEVMFENTGGWDSRIIGFADASCSFAVSNRPSDDGNRVRTVRYYRNGDIGHVTDRTIGNQKYANGQRIGIEVDMTTIPRKVTFFVDDDEQPNVVIGIPEAIRFWAFTLQDSSYFTVTKFERLIQSTAKGVEGSKALEWGKEWK</sequence>
<dbReference type="PANTHER" id="PTHR46043">
    <property type="entry name" value="ARM REPEAT SUPERFAMILY PROTEIN"/>
    <property type="match status" value="1"/>
</dbReference>
<feature type="transmembrane region" description="Helical" evidence="2">
    <location>
        <begin position="117"/>
        <end position="138"/>
    </location>
</feature>
<comment type="caution">
    <text evidence="3">The sequence shown here is derived from an EMBL/GenBank/DDBJ whole genome shotgun (WGS) entry which is preliminary data.</text>
</comment>